<dbReference type="SUPFAM" id="SSF52172">
    <property type="entry name" value="CheY-like"/>
    <property type="match status" value="1"/>
</dbReference>
<feature type="domain" description="Response regulatory" evidence="2">
    <location>
        <begin position="1"/>
        <end position="58"/>
    </location>
</feature>
<dbReference type="PATRIC" id="fig|512565.3.peg.3008"/>
<proteinExistence type="predicted"/>
<dbReference type="AlphaFoldDB" id="I0H5E1"/>
<keyword evidence="4" id="KW-1185">Reference proteome</keyword>
<dbReference type="EMBL" id="AP012319">
    <property type="protein sequence ID" value="BAL88228.1"/>
    <property type="molecule type" value="Genomic_DNA"/>
</dbReference>
<evidence type="ECO:0000259" key="2">
    <source>
        <dbReference type="PROSITE" id="PS50110"/>
    </source>
</evidence>
<name>I0H5E1_ACTM4</name>
<dbReference type="InterPro" id="IPR011006">
    <property type="entry name" value="CheY-like_superfamily"/>
</dbReference>
<accession>I0H5E1</accession>
<dbReference type="Proteomes" id="UP000007882">
    <property type="component" value="Chromosome"/>
</dbReference>
<dbReference type="Gene3D" id="3.40.50.2300">
    <property type="match status" value="1"/>
</dbReference>
<sequence length="71" mass="7813">MVLRHIRADPATAAVPVVLLVDSPAAEEILRAESLQVQGYAVKPIDFDRLVAIVGSLTELGFWFPSRRRAL</sequence>
<gene>
    <name evidence="3" type="ordered locus">AMIS_30080</name>
</gene>
<organism evidence="3 4">
    <name type="scientific">Actinoplanes missouriensis (strain ATCC 14538 / DSM 43046 / CBS 188.64 / JCM 3121 / NBRC 102363 / NCIMB 12654 / NRRL B-3342 / UNCC 431)</name>
    <dbReference type="NCBI Taxonomy" id="512565"/>
    <lineage>
        <taxon>Bacteria</taxon>
        <taxon>Bacillati</taxon>
        <taxon>Actinomycetota</taxon>
        <taxon>Actinomycetes</taxon>
        <taxon>Micromonosporales</taxon>
        <taxon>Micromonosporaceae</taxon>
        <taxon>Actinoplanes</taxon>
    </lineage>
</organism>
<comment type="caution">
    <text evidence="1">Lacks conserved residue(s) required for the propagation of feature annotation.</text>
</comment>
<evidence type="ECO:0000256" key="1">
    <source>
        <dbReference type="PROSITE-ProRule" id="PRU00169"/>
    </source>
</evidence>
<dbReference type="HOGENOM" id="CLU_2730902_0_0_11"/>
<reference evidence="3 4" key="1">
    <citation type="submission" date="2012-02" db="EMBL/GenBank/DDBJ databases">
        <title>Complete genome sequence of Actinoplanes missouriensis 431 (= NBRC 102363).</title>
        <authorList>
            <person name="Ohnishi Y."/>
            <person name="Ishikawa J."/>
            <person name="Sekine M."/>
            <person name="Hosoyama A."/>
            <person name="Harada T."/>
            <person name="Narita H."/>
            <person name="Hata T."/>
            <person name="Konno Y."/>
            <person name="Tutikane K."/>
            <person name="Fujita N."/>
            <person name="Horinouchi S."/>
            <person name="Hayakawa M."/>
        </authorList>
    </citation>
    <scope>NUCLEOTIDE SEQUENCE [LARGE SCALE GENOMIC DNA]</scope>
    <source>
        <strain evidence="4">ATCC 14538 / DSM 43046 / CBS 188.64 / JCM 3121 / NBRC 102363 / NCIMB 12654 / NRRL B-3342 / UNCC 431</strain>
    </source>
</reference>
<evidence type="ECO:0000313" key="4">
    <source>
        <dbReference type="Proteomes" id="UP000007882"/>
    </source>
</evidence>
<dbReference type="InterPro" id="IPR001789">
    <property type="entry name" value="Sig_transdc_resp-reg_receiver"/>
</dbReference>
<dbReference type="STRING" id="512565.AMIS_30080"/>
<protein>
    <recommendedName>
        <fullName evidence="2">Response regulatory domain-containing protein</fullName>
    </recommendedName>
</protein>
<dbReference type="GO" id="GO:0000160">
    <property type="term" value="P:phosphorelay signal transduction system"/>
    <property type="evidence" value="ECO:0007669"/>
    <property type="project" value="InterPro"/>
</dbReference>
<dbReference type="PROSITE" id="PS50110">
    <property type="entry name" value="RESPONSE_REGULATORY"/>
    <property type="match status" value="1"/>
</dbReference>
<dbReference type="eggNOG" id="COG0745">
    <property type="taxonomic scope" value="Bacteria"/>
</dbReference>
<dbReference type="KEGG" id="ams:AMIS_30080"/>
<evidence type="ECO:0000313" key="3">
    <source>
        <dbReference type="EMBL" id="BAL88228.1"/>
    </source>
</evidence>